<proteinExistence type="predicted"/>
<name>A0A2H1FIX0_ZYMTR</name>
<dbReference type="Proteomes" id="UP000245764">
    <property type="component" value="Chromosome 1"/>
</dbReference>
<evidence type="ECO:0000313" key="3">
    <source>
        <dbReference type="Proteomes" id="UP000245764"/>
    </source>
</evidence>
<evidence type="ECO:0000313" key="2">
    <source>
        <dbReference type="EMBL" id="SMR41263.1"/>
    </source>
</evidence>
<dbReference type="EMBL" id="LT854253">
    <property type="protein sequence ID" value="SMR41263.1"/>
    <property type="molecule type" value="Genomic_DNA"/>
</dbReference>
<dbReference type="AlphaFoldDB" id="A0A2H1FIX0"/>
<gene>
    <name evidence="2" type="ORF">ZT1E4_G41</name>
</gene>
<protein>
    <submittedName>
        <fullName evidence="2">Uncharacterized protein</fullName>
    </submittedName>
</protein>
<evidence type="ECO:0000256" key="1">
    <source>
        <dbReference type="SAM" id="MobiDB-lite"/>
    </source>
</evidence>
<reference evidence="3" key="1">
    <citation type="submission" date="2017-05" db="EMBL/GenBank/DDBJ databases">
        <authorList>
            <person name="Song R."/>
            <person name="Chenine A.L."/>
            <person name="Ruprecht R.M."/>
        </authorList>
    </citation>
    <scope>NUCLEOTIDE SEQUENCE [LARGE SCALE GENOMIC DNA]</scope>
</reference>
<feature type="region of interest" description="Disordered" evidence="1">
    <location>
        <begin position="1"/>
        <end position="24"/>
    </location>
</feature>
<accession>A0A2H1FIX0</accession>
<organism evidence="2 3">
    <name type="scientific">Zymoseptoria tritici ST99CH_1E4</name>
    <dbReference type="NCBI Taxonomy" id="1276532"/>
    <lineage>
        <taxon>Eukaryota</taxon>
        <taxon>Fungi</taxon>
        <taxon>Dikarya</taxon>
        <taxon>Ascomycota</taxon>
        <taxon>Pezizomycotina</taxon>
        <taxon>Dothideomycetes</taxon>
        <taxon>Dothideomycetidae</taxon>
        <taxon>Mycosphaerellales</taxon>
        <taxon>Mycosphaerellaceae</taxon>
        <taxon>Zymoseptoria</taxon>
    </lineage>
</organism>
<sequence length="102" mass="10779">MNTDVPLISPAPITFTQTSIPPPSPFARDSARTFLAANMIHSIDNSSAISPTAIFAMSHNTEKIKSPPSARLPTTASSDLVPVQVERPKPKHNVDVGLGSCS</sequence>